<reference evidence="17 18" key="1">
    <citation type="submission" date="2019-12" db="EMBL/GenBank/DDBJ databases">
        <title>Genomic-based taxomic classification of the family Erythrobacteraceae.</title>
        <authorList>
            <person name="Xu L."/>
        </authorList>
    </citation>
    <scope>NUCLEOTIDE SEQUENCE [LARGE SCALE GENOMIC DNA]</scope>
    <source>
        <strain evidence="17 18">LMG 29519</strain>
    </source>
</reference>
<evidence type="ECO:0000313" key="17">
    <source>
        <dbReference type="EMBL" id="MXP11163.1"/>
    </source>
</evidence>
<gene>
    <name evidence="17" type="ORF">GRI68_13320</name>
</gene>
<dbReference type="SMART" id="SM00911">
    <property type="entry name" value="HWE_HK"/>
    <property type="match status" value="1"/>
</dbReference>
<dbReference type="InterPro" id="IPR011102">
    <property type="entry name" value="Sig_transdc_His_kinase_HWE"/>
</dbReference>
<keyword evidence="12" id="KW-0067">ATP-binding</keyword>
<accession>A0A6I4U8J2</accession>
<keyword evidence="5" id="KW-0716">Sensory transduction</keyword>
<protein>
    <recommendedName>
        <fullName evidence="2">histidine kinase</fullName>
        <ecNumber evidence="2">2.7.13.3</ecNumber>
    </recommendedName>
</protein>
<evidence type="ECO:0000259" key="16">
    <source>
        <dbReference type="PROSITE" id="PS50113"/>
    </source>
</evidence>
<keyword evidence="15" id="KW-0675">Receptor</keyword>
<dbReference type="InterPro" id="IPR001610">
    <property type="entry name" value="PAC"/>
</dbReference>
<dbReference type="GO" id="GO:0009881">
    <property type="term" value="F:photoreceptor activity"/>
    <property type="evidence" value="ECO:0007669"/>
    <property type="project" value="UniProtKB-KW"/>
</dbReference>
<organism evidence="17 18">
    <name type="scientific">Alteriqipengyuania halimionae</name>
    <dbReference type="NCBI Taxonomy" id="1926630"/>
    <lineage>
        <taxon>Bacteria</taxon>
        <taxon>Pseudomonadati</taxon>
        <taxon>Pseudomonadota</taxon>
        <taxon>Alphaproteobacteria</taxon>
        <taxon>Sphingomonadales</taxon>
        <taxon>Erythrobacteraceae</taxon>
        <taxon>Alteriqipengyuania</taxon>
    </lineage>
</organism>
<keyword evidence="7" id="KW-0288">FMN</keyword>
<dbReference type="SUPFAM" id="SSF55785">
    <property type="entry name" value="PYP-like sensor domain (PAS domain)"/>
    <property type="match status" value="1"/>
</dbReference>
<evidence type="ECO:0000256" key="6">
    <source>
        <dbReference type="ARBA" id="ARBA00022630"/>
    </source>
</evidence>
<keyword evidence="14" id="KW-0843">Virulence</keyword>
<keyword evidence="4" id="KW-0597">Phosphoprotein</keyword>
<keyword evidence="13" id="KW-0157">Chromophore</keyword>
<comment type="caution">
    <text evidence="17">The sequence shown here is derived from an EMBL/GenBank/DDBJ whole genome shotgun (WGS) entry which is preliminary data.</text>
</comment>
<feature type="domain" description="PAC" evidence="16">
    <location>
        <begin position="253"/>
        <end position="305"/>
    </location>
</feature>
<dbReference type="CDD" id="cd00130">
    <property type="entry name" value="PAS"/>
    <property type="match status" value="1"/>
</dbReference>
<dbReference type="EC" id="2.7.13.3" evidence="2"/>
<evidence type="ECO:0000256" key="11">
    <source>
        <dbReference type="ARBA" id="ARBA00022777"/>
    </source>
</evidence>
<evidence type="ECO:0000256" key="10">
    <source>
        <dbReference type="ARBA" id="ARBA00022741"/>
    </source>
</evidence>
<keyword evidence="18" id="KW-1185">Reference proteome</keyword>
<dbReference type="FunFam" id="3.30.450.20:FF:000099">
    <property type="entry name" value="Sensory box sensor histidine kinase"/>
    <property type="match status" value="1"/>
</dbReference>
<dbReference type="InterPro" id="IPR029016">
    <property type="entry name" value="GAF-like_dom_sf"/>
</dbReference>
<dbReference type="InterPro" id="IPR003018">
    <property type="entry name" value="GAF"/>
</dbReference>
<evidence type="ECO:0000256" key="14">
    <source>
        <dbReference type="ARBA" id="ARBA00023026"/>
    </source>
</evidence>
<comment type="catalytic activity">
    <reaction evidence="1">
        <text>ATP + protein L-histidine = ADP + protein N-phospho-L-histidine.</text>
        <dbReference type="EC" id="2.7.13.3"/>
    </reaction>
</comment>
<keyword evidence="9" id="KW-0677">Repeat</keyword>
<dbReference type="InterPro" id="IPR013655">
    <property type="entry name" value="PAS_fold_3"/>
</dbReference>
<evidence type="ECO:0000256" key="1">
    <source>
        <dbReference type="ARBA" id="ARBA00000085"/>
    </source>
</evidence>
<dbReference type="Pfam" id="PF07536">
    <property type="entry name" value="HWE_HK"/>
    <property type="match status" value="1"/>
</dbReference>
<evidence type="ECO:0000256" key="12">
    <source>
        <dbReference type="ARBA" id="ARBA00022840"/>
    </source>
</evidence>
<dbReference type="Pfam" id="PF08447">
    <property type="entry name" value="PAS_3"/>
    <property type="match status" value="1"/>
</dbReference>
<dbReference type="PANTHER" id="PTHR41523:SF8">
    <property type="entry name" value="ETHYLENE RESPONSE SENSOR PROTEIN"/>
    <property type="match status" value="1"/>
</dbReference>
<dbReference type="Gene3D" id="3.30.450.20">
    <property type="entry name" value="PAS domain"/>
    <property type="match status" value="1"/>
</dbReference>
<dbReference type="SMART" id="SM00065">
    <property type="entry name" value="GAF"/>
    <property type="match status" value="1"/>
</dbReference>
<evidence type="ECO:0000256" key="2">
    <source>
        <dbReference type="ARBA" id="ARBA00012438"/>
    </source>
</evidence>
<dbReference type="Gene3D" id="3.30.450.40">
    <property type="match status" value="1"/>
</dbReference>
<evidence type="ECO:0000256" key="7">
    <source>
        <dbReference type="ARBA" id="ARBA00022643"/>
    </source>
</evidence>
<dbReference type="PROSITE" id="PS50113">
    <property type="entry name" value="PAC"/>
    <property type="match status" value="1"/>
</dbReference>
<dbReference type="GO" id="GO:0004673">
    <property type="term" value="F:protein histidine kinase activity"/>
    <property type="evidence" value="ECO:0007669"/>
    <property type="project" value="UniProtKB-EC"/>
</dbReference>
<dbReference type="Pfam" id="PF01590">
    <property type="entry name" value="GAF"/>
    <property type="match status" value="1"/>
</dbReference>
<dbReference type="SMART" id="SM00086">
    <property type="entry name" value="PAC"/>
    <property type="match status" value="1"/>
</dbReference>
<keyword evidence="11" id="KW-0418">Kinase</keyword>
<evidence type="ECO:0000256" key="15">
    <source>
        <dbReference type="ARBA" id="ARBA00023170"/>
    </source>
</evidence>
<name>A0A6I4U8J2_9SPHN</name>
<dbReference type="Gene3D" id="3.30.565.10">
    <property type="entry name" value="Histidine kinase-like ATPase, C-terminal domain"/>
    <property type="match status" value="1"/>
</dbReference>
<dbReference type="AlphaFoldDB" id="A0A6I4U8J2"/>
<dbReference type="PANTHER" id="PTHR41523">
    <property type="entry name" value="TWO-COMPONENT SYSTEM SENSOR PROTEIN"/>
    <property type="match status" value="1"/>
</dbReference>
<proteinExistence type="predicted"/>
<evidence type="ECO:0000256" key="8">
    <source>
        <dbReference type="ARBA" id="ARBA00022679"/>
    </source>
</evidence>
<evidence type="ECO:0000256" key="3">
    <source>
        <dbReference type="ARBA" id="ARBA00022543"/>
    </source>
</evidence>
<dbReference type="RefSeq" id="WP_160617722.1">
    <property type="nucleotide sequence ID" value="NZ_WTYR01000001.1"/>
</dbReference>
<dbReference type="InterPro" id="IPR000700">
    <property type="entry name" value="PAS-assoc_C"/>
</dbReference>
<dbReference type="NCBIfam" id="TIGR00229">
    <property type="entry name" value="sensory_box"/>
    <property type="match status" value="1"/>
</dbReference>
<keyword evidence="3" id="KW-0600">Photoreceptor protein</keyword>
<keyword evidence="6" id="KW-0285">Flavoprotein</keyword>
<dbReference type="EMBL" id="WTYR01000001">
    <property type="protein sequence ID" value="MXP11163.1"/>
    <property type="molecule type" value="Genomic_DNA"/>
</dbReference>
<dbReference type="InterPro" id="IPR035965">
    <property type="entry name" value="PAS-like_dom_sf"/>
</dbReference>
<dbReference type="SUPFAM" id="SSF55874">
    <property type="entry name" value="ATPase domain of HSP90 chaperone/DNA topoisomerase II/histidine kinase"/>
    <property type="match status" value="1"/>
</dbReference>
<keyword evidence="10" id="KW-0547">Nucleotide-binding</keyword>
<dbReference type="SUPFAM" id="SSF55781">
    <property type="entry name" value="GAF domain-like"/>
    <property type="match status" value="1"/>
</dbReference>
<evidence type="ECO:0000256" key="4">
    <source>
        <dbReference type="ARBA" id="ARBA00022553"/>
    </source>
</evidence>
<dbReference type="OrthoDB" id="136506at2"/>
<evidence type="ECO:0000256" key="13">
    <source>
        <dbReference type="ARBA" id="ARBA00022991"/>
    </source>
</evidence>
<evidence type="ECO:0000313" key="18">
    <source>
        <dbReference type="Proteomes" id="UP000429229"/>
    </source>
</evidence>
<dbReference type="InterPro" id="IPR000014">
    <property type="entry name" value="PAS"/>
</dbReference>
<keyword evidence="8" id="KW-0808">Transferase</keyword>
<dbReference type="Proteomes" id="UP000429229">
    <property type="component" value="Unassembled WGS sequence"/>
</dbReference>
<dbReference type="InterPro" id="IPR036890">
    <property type="entry name" value="HATPase_C_sf"/>
</dbReference>
<sequence length="495" mass="55011">MAHDDSNAAPAALYDLPDTGREDLRLTVLSHYEFDALQDDPELQRITAFASKLCGTKMSFVSLVDDERQHFIAREGSDMNGTPREQSFCAHAMHGREIMEVVDAREDDRFRDNPLVTPEDGIRYYAGAPLVSDEGLALGSLCVIDGAVRTEALSDFQREGLEVLAQAVMRRLKARRQILEREHRTAVVADHMPDILWSCDSDDNFDYYNRRWTEFTGIEPPAHASGWAPLLHPDEKRSAIEKWTAATKSGEPYESEYRFLSKTGEWRWVITRALPLKGVDGKVRRWFGTITDIHDQREASEQRDLLARELSHRIKNIFAVIGGLAQLKSRDHPEAKEFATSFGEAISALNRAHDYVRPGASASRDTLHGLLRELAQPYTVNGRDSVVIEGEDVPIDPKSATPLALVFHELATNAAKYGALNAGTGTVRIASRIDGENVEVDWIEEGGADASDPGEDGFGTRLITMTVQGQLGGKLERDFGKDGFRAQIELPLAAL</sequence>
<evidence type="ECO:0000256" key="9">
    <source>
        <dbReference type="ARBA" id="ARBA00022737"/>
    </source>
</evidence>
<dbReference type="GO" id="GO:0005524">
    <property type="term" value="F:ATP binding"/>
    <property type="evidence" value="ECO:0007669"/>
    <property type="project" value="UniProtKB-KW"/>
</dbReference>
<evidence type="ECO:0000256" key="5">
    <source>
        <dbReference type="ARBA" id="ARBA00022606"/>
    </source>
</evidence>